<proteinExistence type="predicted"/>
<gene>
    <name evidence="1" type="ORF">EZS28_036653</name>
</gene>
<name>A0A5J4UC98_9EUKA</name>
<evidence type="ECO:0000313" key="1">
    <source>
        <dbReference type="EMBL" id="KAA6367820.1"/>
    </source>
</evidence>
<comment type="caution">
    <text evidence="1">The sequence shown here is derived from an EMBL/GenBank/DDBJ whole genome shotgun (WGS) entry which is preliminary data.</text>
</comment>
<dbReference type="Proteomes" id="UP000324800">
    <property type="component" value="Unassembled WGS sequence"/>
</dbReference>
<dbReference type="AlphaFoldDB" id="A0A5J4UC98"/>
<evidence type="ECO:0000313" key="2">
    <source>
        <dbReference type="Proteomes" id="UP000324800"/>
    </source>
</evidence>
<sequence length="69" mass="7885">MNFEGIIPVIVKRAAQLRSKKDIETGKSKAYVITTQEELDDWIVIQDNFAKPVIGDNICIADREVMGYW</sequence>
<reference evidence="1 2" key="1">
    <citation type="submission" date="2019-03" db="EMBL/GenBank/DDBJ databases">
        <title>Single cell metagenomics reveals metabolic interactions within the superorganism composed of flagellate Streblomastix strix and complex community of Bacteroidetes bacteria on its surface.</title>
        <authorList>
            <person name="Treitli S.C."/>
            <person name="Kolisko M."/>
            <person name="Husnik F."/>
            <person name="Keeling P."/>
            <person name="Hampl V."/>
        </authorList>
    </citation>
    <scope>NUCLEOTIDE SEQUENCE [LARGE SCALE GENOMIC DNA]</scope>
    <source>
        <strain evidence="1">ST1C</strain>
    </source>
</reference>
<protein>
    <submittedName>
        <fullName evidence="1">Uncharacterized protein</fullName>
    </submittedName>
</protein>
<organism evidence="1 2">
    <name type="scientific">Streblomastix strix</name>
    <dbReference type="NCBI Taxonomy" id="222440"/>
    <lineage>
        <taxon>Eukaryota</taxon>
        <taxon>Metamonada</taxon>
        <taxon>Preaxostyla</taxon>
        <taxon>Oxymonadida</taxon>
        <taxon>Streblomastigidae</taxon>
        <taxon>Streblomastix</taxon>
    </lineage>
</organism>
<dbReference type="EMBL" id="SNRW01017945">
    <property type="protein sequence ID" value="KAA6367820.1"/>
    <property type="molecule type" value="Genomic_DNA"/>
</dbReference>
<accession>A0A5J4UC98</accession>